<dbReference type="GO" id="GO:0008237">
    <property type="term" value="F:metallopeptidase activity"/>
    <property type="evidence" value="ECO:0007669"/>
    <property type="project" value="UniProtKB-KW"/>
</dbReference>
<dbReference type="GO" id="GO:0004175">
    <property type="term" value="F:endopeptidase activity"/>
    <property type="evidence" value="ECO:0007669"/>
    <property type="project" value="UniProtKB-ARBA"/>
</dbReference>
<feature type="transmembrane region" description="Helical" evidence="1">
    <location>
        <begin position="182"/>
        <end position="204"/>
    </location>
</feature>
<keyword evidence="3" id="KW-0645">Protease</keyword>
<feature type="domain" description="CAAX prenyl protease 2/Lysostaphin resistance protein A-like" evidence="2">
    <location>
        <begin position="114"/>
        <end position="226"/>
    </location>
</feature>
<feature type="transmembrane region" description="Helical" evidence="1">
    <location>
        <begin position="36"/>
        <end position="53"/>
    </location>
</feature>
<keyword evidence="3" id="KW-0482">Metalloprotease</keyword>
<keyword evidence="4" id="KW-1185">Reference proteome</keyword>
<name>A0A931B198_9ACTN</name>
<evidence type="ECO:0000256" key="1">
    <source>
        <dbReference type="SAM" id="Phobius"/>
    </source>
</evidence>
<dbReference type="InterPro" id="IPR015837">
    <property type="entry name" value="UCP026622_CAAX_protease"/>
</dbReference>
<keyword evidence="1" id="KW-1133">Transmembrane helix</keyword>
<dbReference type="AlphaFoldDB" id="A0A931B198"/>
<proteinExistence type="predicted"/>
<feature type="transmembrane region" description="Helical" evidence="1">
    <location>
        <begin position="142"/>
        <end position="162"/>
    </location>
</feature>
<organism evidence="3 4">
    <name type="scientific">Streptacidiphilus fuscans</name>
    <dbReference type="NCBI Taxonomy" id="2789292"/>
    <lineage>
        <taxon>Bacteria</taxon>
        <taxon>Bacillati</taxon>
        <taxon>Actinomycetota</taxon>
        <taxon>Actinomycetes</taxon>
        <taxon>Kitasatosporales</taxon>
        <taxon>Streptomycetaceae</taxon>
        <taxon>Streptacidiphilus</taxon>
    </lineage>
</organism>
<protein>
    <submittedName>
        <fullName evidence="3">CPBP family intramembrane metalloprotease</fullName>
    </submittedName>
</protein>
<dbReference type="GO" id="GO:0080120">
    <property type="term" value="P:CAAX-box protein maturation"/>
    <property type="evidence" value="ECO:0007669"/>
    <property type="project" value="UniProtKB-ARBA"/>
</dbReference>
<keyword evidence="1" id="KW-0472">Membrane</keyword>
<dbReference type="PIRSF" id="PIRSF026622">
    <property type="entry name" value="Proteas_026622"/>
    <property type="match status" value="1"/>
</dbReference>
<sequence length="238" mass="25024">MRISRPASPRIVLPSVLAVLVLANLAENGRLPALGPADPVLAIALLTAVVWWAGGTRDDVGLGAGTLRRGAGWALALIGLVASVYLVGALLPFTRELFSDTRTEHLSGGEVALRVFVTVPLGTVLLEEYAFRGVLYGLVRRYRGTVAATAVSSGLFGLWHVLPSLHLATQKPALTAVFGHTPVGAVVADLGAVLFTSAAGVLFCELRRRSDSLLAPIGLHWATNALGYLTAFSLARTR</sequence>
<evidence type="ECO:0000313" key="4">
    <source>
        <dbReference type="Proteomes" id="UP000657385"/>
    </source>
</evidence>
<dbReference type="EMBL" id="JADPRT010000004">
    <property type="protein sequence ID" value="MBF9068559.1"/>
    <property type="molecule type" value="Genomic_DNA"/>
</dbReference>
<reference evidence="3" key="1">
    <citation type="submission" date="2020-11" db="EMBL/GenBank/DDBJ databases">
        <title>Isolation and identification of active actinomycetes.</title>
        <authorList>
            <person name="Yu B."/>
        </authorList>
    </citation>
    <scope>NUCLEOTIDE SEQUENCE</scope>
    <source>
        <strain evidence="3">NEAU-YB345</strain>
    </source>
</reference>
<dbReference type="Pfam" id="PF02517">
    <property type="entry name" value="Rce1-like"/>
    <property type="match status" value="1"/>
</dbReference>
<dbReference type="RefSeq" id="WP_196193738.1">
    <property type="nucleotide sequence ID" value="NZ_JADPRT010000004.1"/>
</dbReference>
<evidence type="ECO:0000259" key="2">
    <source>
        <dbReference type="Pfam" id="PF02517"/>
    </source>
</evidence>
<evidence type="ECO:0000313" key="3">
    <source>
        <dbReference type="EMBL" id="MBF9068559.1"/>
    </source>
</evidence>
<comment type="caution">
    <text evidence="3">The sequence shown here is derived from an EMBL/GenBank/DDBJ whole genome shotgun (WGS) entry which is preliminary data.</text>
</comment>
<keyword evidence="3" id="KW-0378">Hydrolase</keyword>
<accession>A0A931B198</accession>
<feature type="transmembrane region" description="Helical" evidence="1">
    <location>
        <begin position="73"/>
        <end position="91"/>
    </location>
</feature>
<dbReference type="InterPro" id="IPR003675">
    <property type="entry name" value="Rce1/LyrA-like_dom"/>
</dbReference>
<gene>
    <name evidence="3" type="ORF">I2501_11005</name>
</gene>
<dbReference type="Proteomes" id="UP000657385">
    <property type="component" value="Unassembled WGS sequence"/>
</dbReference>
<keyword evidence="1" id="KW-0812">Transmembrane</keyword>